<dbReference type="InterPro" id="IPR036908">
    <property type="entry name" value="RlpA-like_sf"/>
</dbReference>
<sequence>MPLFQHDKARAMAILKKQIVVLPLLAFLLLNSSSPAAALSPAGATWYGAPDGPGSTGGACAYADAVVKAPLSSMITAGGPSLFRGGRGCGACYQVLCNSNAACSGRAVTVVVTDECSSGICVADLVHFDLSGAAFGAMEKPGQAEQLRNAGSLAVEYTRVPCHYPGITVAFRVDAGSNADYLAVVIENVNGDGELAAMKLKEGSSKTWMAMQPSWGAQWKFNPGRALHPPFSFHLTSGQSKKILVAHNVIPVGWTSGSTYTSKVNY</sequence>
<dbReference type="Gene3D" id="2.60.40.760">
    <property type="entry name" value="Expansin, cellulose-binding-like domain"/>
    <property type="match status" value="1"/>
</dbReference>
<dbReference type="EMBL" id="JACMSC010000001">
    <property type="protein sequence ID" value="KAG6536882.1"/>
    <property type="molecule type" value="Genomic_DNA"/>
</dbReference>
<evidence type="ECO:0000256" key="4">
    <source>
        <dbReference type="SAM" id="SignalP"/>
    </source>
</evidence>
<dbReference type="PROSITE" id="PS50843">
    <property type="entry name" value="EXPANSIN_CBD"/>
    <property type="match status" value="1"/>
</dbReference>
<evidence type="ECO:0000259" key="5">
    <source>
        <dbReference type="PROSITE" id="PS50842"/>
    </source>
</evidence>
<dbReference type="InterPro" id="IPR007118">
    <property type="entry name" value="Expan_Lol_pI"/>
</dbReference>
<dbReference type="PANTHER" id="PTHR31692">
    <property type="entry name" value="EXPANSIN-B3"/>
    <property type="match status" value="1"/>
</dbReference>
<evidence type="ECO:0000256" key="1">
    <source>
        <dbReference type="ARBA" id="ARBA00004613"/>
    </source>
</evidence>
<keyword evidence="8" id="KW-1185">Reference proteome</keyword>
<evidence type="ECO:0000313" key="7">
    <source>
        <dbReference type="EMBL" id="KAG6536882.1"/>
    </source>
</evidence>
<protein>
    <submittedName>
        <fullName evidence="7">Uncharacterized protein</fullName>
    </submittedName>
</protein>
<comment type="caution">
    <text evidence="7">The sequence shown here is derived from an EMBL/GenBank/DDBJ whole genome shotgun (WGS) entry which is preliminary data.</text>
</comment>
<feature type="domain" description="Expansin-like EG45" evidence="5">
    <location>
        <begin position="57"/>
        <end position="167"/>
    </location>
</feature>
<evidence type="ECO:0000313" key="8">
    <source>
        <dbReference type="Proteomes" id="UP000734854"/>
    </source>
</evidence>
<keyword evidence="4" id="KW-0732">Signal</keyword>
<dbReference type="Pfam" id="PF01357">
    <property type="entry name" value="Expansin_C"/>
    <property type="match status" value="1"/>
</dbReference>
<feature type="chain" id="PRO_5035323585" evidence="4">
    <location>
        <begin position="39"/>
        <end position="266"/>
    </location>
</feature>
<comment type="subcellular location">
    <subcellularLocation>
        <location evidence="1">Secreted</location>
    </subcellularLocation>
</comment>
<dbReference type="PROSITE" id="PS50842">
    <property type="entry name" value="EXPANSIN_EG45"/>
    <property type="match status" value="1"/>
</dbReference>
<feature type="signal peptide" evidence="4">
    <location>
        <begin position="1"/>
        <end position="38"/>
    </location>
</feature>
<evidence type="ECO:0000259" key="6">
    <source>
        <dbReference type="PROSITE" id="PS50843"/>
    </source>
</evidence>
<organism evidence="7 8">
    <name type="scientific">Zingiber officinale</name>
    <name type="common">Ginger</name>
    <name type="synonym">Amomum zingiber</name>
    <dbReference type="NCBI Taxonomy" id="94328"/>
    <lineage>
        <taxon>Eukaryota</taxon>
        <taxon>Viridiplantae</taxon>
        <taxon>Streptophyta</taxon>
        <taxon>Embryophyta</taxon>
        <taxon>Tracheophyta</taxon>
        <taxon>Spermatophyta</taxon>
        <taxon>Magnoliopsida</taxon>
        <taxon>Liliopsida</taxon>
        <taxon>Zingiberales</taxon>
        <taxon>Zingiberaceae</taxon>
        <taxon>Zingiber</taxon>
    </lineage>
</organism>
<dbReference type="PANTHER" id="PTHR31692:SF127">
    <property type="entry name" value="EXPANSIN-B5-LIKE"/>
    <property type="match status" value="1"/>
</dbReference>
<dbReference type="SMART" id="SM00837">
    <property type="entry name" value="DPBB_1"/>
    <property type="match status" value="1"/>
</dbReference>
<comment type="similarity">
    <text evidence="2">Belongs to the expansin family. Expansin B subfamily.</text>
</comment>
<feature type="domain" description="Expansin-like CBD" evidence="6">
    <location>
        <begin position="180"/>
        <end position="262"/>
    </location>
</feature>
<dbReference type="InterPro" id="IPR036749">
    <property type="entry name" value="Expansin_CBD_sf"/>
</dbReference>
<dbReference type="Proteomes" id="UP000734854">
    <property type="component" value="Unassembled WGS sequence"/>
</dbReference>
<dbReference type="CDD" id="cd22275">
    <property type="entry name" value="DPBB_EXPB_N"/>
    <property type="match status" value="1"/>
</dbReference>
<evidence type="ECO:0000256" key="2">
    <source>
        <dbReference type="ARBA" id="ARBA00005650"/>
    </source>
</evidence>
<dbReference type="PRINTS" id="PR01225">
    <property type="entry name" value="EXPANSNFAMLY"/>
</dbReference>
<proteinExistence type="inferred from homology"/>
<dbReference type="InterPro" id="IPR007112">
    <property type="entry name" value="Expansin/allergen_DPBB_dom"/>
</dbReference>
<dbReference type="Gene3D" id="2.40.40.10">
    <property type="entry name" value="RlpA-like domain"/>
    <property type="match status" value="1"/>
</dbReference>
<dbReference type="InterPro" id="IPR007117">
    <property type="entry name" value="Expansin_CBD"/>
</dbReference>
<name>A0A8J5M946_ZINOF</name>
<dbReference type="PRINTS" id="PR00829">
    <property type="entry name" value="LOLP1ALLERGN"/>
</dbReference>
<keyword evidence="3" id="KW-0964">Secreted</keyword>
<dbReference type="SUPFAM" id="SSF49590">
    <property type="entry name" value="PHL pollen allergen"/>
    <property type="match status" value="1"/>
</dbReference>
<dbReference type="SUPFAM" id="SSF50685">
    <property type="entry name" value="Barwin-like endoglucanases"/>
    <property type="match status" value="1"/>
</dbReference>
<dbReference type="InterPro" id="IPR005795">
    <property type="entry name" value="LolPI"/>
</dbReference>
<dbReference type="InterPro" id="IPR009009">
    <property type="entry name" value="RlpA-like_DPBB"/>
</dbReference>
<gene>
    <name evidence="7" type="ORF">ZIOFF_001958</name>
</gene>
<accession>A0A8J5M946</accession>
<dbReference type="GO" id="GO:0005576">
    <property type="term" value="C:extracellular region"/>
    <property type="evidence" value="ECO:0007669"/>
    <property type="project" value="UniProtKB-SubCell"/>
</dbReference>
<evidence type="ECO:0000256" key="3">
    <source>
        <dbReference type="ARBA" id="ARBA00022525"/>
    </source>
</evidence>
<reference evidence="7 8" key="1">
    <citation type="submission" date="2020-08" db="EMBL/GenBank/DDBJ databases">
        <title>Plant Genome Project.</title>
        <authorList>
            <person name="Zhang R.-G."/>
        </authorList>
    </citation>
    <scope>NUCLEOTIDE SEQUENCE [LARGE SCALE GENOMIC DNA]</scope>
    <source>
        <tissue evidence="7">Rhizome</tissue>
    </source>
</reference>
<dbReference type="Pfam" id="PF03330">
    <property type="entry name" value="DPBB_1"/>
    <property type="match status" value="1"/>
</dbReference>
<dbReference type="AlphaFoldDB" id="A0A8J5M946"/>